<evidence type="ECO:0000256" key="2">
    <source>
        <dbReference type="ARBA" id="ARBA00023125"/>
    </source>
</evidence>
<dbReference type="Gene3D" id="2.60.120.10">
    <property type="entry name" value="Jelly Rolls"/>
    <property type="match status" value="1"/>
</dbReference>
<keyword evidence="3" id="KW-0804">Transcription</keyword>
<reference evidence="5 6" key="1">
    <citation type="submission" date="2009-01" db="EMBL/GenBank/DDBJ databases">
        <authorList>
            <person name="Fulton L."/>
            <person name="Clifton S."/>
            <person name="Fulton B."/>
            <person name="Xu J."/>
            <person name="Minx P."/>
            <person name="Pepin K.H."/>
            <person name="Johnson M."/>
            <person name="Bhonagiri V."/>
            <person name="Nash W.E."/>
            <person name="Mardis E.R."/>
            <person name="Wilson R.K."/>
        </authorList>
    </citation>
    <scope>NUCLEOTIDE SEQUENCE [LARGE SCALE GENOMIC DNA]</scope>
    <source>
        <strain evidence="6">DSM 10507 / JCM 14656 / S5a33</strain>
    </source>
</reference>
<keyword evidence="6" id="KW-1185">Reference proteome</keyword>
<keyword evidence="1" id="KW-0805">Transcription regulation</keyword>
<dbReference type="Pfam" id="PF12833">
    <property type="entry name" value="HTH_18"/>
    <property type="match status" value="1"/>
</dbReference>
<dbReference type="SUPFAM" id="SSF51215">
    <property type="entry name" value="Regulatory protein AraC"/>
    <property type="match status" value="1"/>
</dbReference>
<dbReference type="PANTHER" id="PTHR43280:SF34">
    <property type="entry name" value="ARAC-FAMILY TRANSCRIPTIONAL REGULATOR"/>
    <property type="match status" value="1"/>
</dbReference>
<dbReference type="SMART" id="SM00342">
    <property type="entry name" value="HTH_ARAC"/>
    <property type="match status" value="1"/>
</dbReference>
<dbReference type="InterPro" id="IPR014710">
    <property type="entry name" value="RmlC-like_jellyroll"/>
</dbReference>
<dbReference type="InterPro" id="IPR018062">
    <property type="entry name" value="HTH_AraC-typ_CS"/>
</dbReference>
<keyword evidence="2" id="KW-0238">DNA-binding</keyword>
<organism evidence="5 6">
    <name type="scientific">Blautia hydrogenotrophica (strain DSM 10507 / JCM 14656 / S5a33)</name>
    <name type="common">Ruminococcus hydrogenotrophicus</name>
    <dbReference type="NCBI Taxonomy" id="476272"/>
    <lineage>
        <taxon>Bacteria</taxon>
        <taxon>Bacillati</taxon>
        <taxon>Bacillota</taxon>
        <taxon>Clostridia</taxon>
        <taxon>Lachnospirales</taxon>
        <taxon>Lachnospiraceae</taxon>
        <taxon>Blautia</taxon>
    </lineage>
</organism>
<evidence type="ECO:0000313" key="5">
    <source>
        <dbReference type="EMBL" id="EEG47495.1"/>
    </source>
</evidence>
<name>C0CRX4_BLAHS</name>
<dbReference type="Proteomes" id="UP000003100">
    <property type="component" value="Unassembled WGS sequence"/>
</dbReference>
<dbReference type="HOGENOM" id="CLU_000445_88_0_9"/>
<feature type="domain" description="HTH araC/xylS-type" evidence="4">
    <location>
        <begin position="182"/>
        <end position="279"/>
    </location>
</feature>
<dbReference type="PANTHER" id="PTHR43280">
    <property type="entry name" value="ARAC-FAMILY TRANSCRIPTIONAL REGULATOR"/>
    <property type="match status" value="1"/>
</dbReference>
<gene>
    <name evidence="5" type="ORF">RUMHYD_03640</name>
</gene>
<dbReference type="GeneID" id="86823403"/>
<protein>
    <recommendedName>
        <fullName evidence="4">HTH araC/xylS-type domain-containing protein</fullName>
    </recommendedName>
</protein>
<dbReference type="RefSeq" id="WP_005952174.1">
    <property type="nucleotide sequence ID" value="NZ_CP136423.1"/>
</dbReference>
<dbReference type="PATRIC" id="fig|476272.21.peg.318"/>
<dbReference type="AlphaFoldDB" id="C0CRX4"/>
<evidence type="ECO:0000313" key="6">
    <source>
        <dbReference type="Proteomes" id="UP000003100"/>
    </source>
</evidence>
<reference evidence="5 6" key="2">
    <citation type="submission" date="2009-02" db="EMBL/GenBank/DDBJ databases">
        <title>Draft genome sequence of Blautia hydrogenotrophica DSM 10507 (Ruminococcus hydrogenotrophicus DSM 10507).</title>
        <authorList>
            <person name="Sudarsanam P."/>
            <person name="Ley R."/>
            <person name="Guruge J."/>
            <person name="Turnbaugh P.J."/>
            <person name="Mahowald M."/>
            <person name="Liep D."/>
            <person name="Gordon J."/>
        </authorList>
    </citation>
    <scope>NUCLEOTIDE SEQUENCE [LARGE SCALE GENOMIC DNA]</scope>
    <source>
        <strain evidence="6">DSM 10507 / JCM 14656 / S5a33</strain>
    </source>
</reference>
<dbReference type="Gene3D" id="1.10.10.60">
    <property type="entry name" value="Homeodomain-like"/>
    <property type="match status" value="2"/>
</dbReference>
<dbReference type="eggNOG" id="COG2207">
    <property type="taxonomic scope" value="Bacteria"/>
</dbReference>
<sequence length="280" mass="33056">MSSSLFLSQRSLYEDDYSCILRNPQNEFNYGLHYHDFYECVLYLGNAGIFRIEDQEYLIKRGDIVLIDMFKPHTLTYNKNYFYERFSLSINLSLLISFSTSRSNLLDVFHNCSDRLPVYHLSQEQLQKYLTLLDKYRKIKLENGKDILEKALIHQLLAYIYSDCYRGRHIDEKEAQHAQTIAALLKYINTHLNEEITLEQLAAEVNYSEYYVSRLFRKISGKTLTNYIQEKRIEEASCLIRGGLPINQAAEQVGFNNYSYFYKTFKKIIGCNPADYQARY</sequence>
<dbReference type="PRINTS" id="PR00032">
    <property type="entry name" value="HTHARAC"/>
</dbReference>
<dbReference type="Pfam" id="PF02311">
    <property type="entry name" value="AraC_binding"/>
    <property type="match status" value="1"/>
</dbReference>
<dbReference type="InterPro" id="IPR037923">
    <property type="entry name" value="HTH-like"/>
</dbReference>
<evidence type="ECO:0000256" key="3">
    <source>
        <dbReference type="ARBA" id="ARBA00023163"/>
    </source>
</evidence>
<comment type="caution">
    <text evidence="5">The sequence shown here is derived from an EMBL/GenBank/DDBJ whole genome shotgun (WGS) entry which is preliminary data.</text>
</comment>
<accession>C0CRX4</accession>
<dbReference type="GO" id="GO:0043565">
    <property type="term" value="F:sequence-specific DNA binding"/>
    <property type="evidence" value="ECO:0007669"/>
    <property type="project" value="InterPro"/>
</dbReference>
<dbReference type="InterPro" id="IPR003313">
    <property type="entry name" value="AraC-bd"/>
</dbReference>
<dbReference type="InterPro" id="IPR009057">
    <property type="entry name" value="Homeodomain-like_sf"/>
</dbReference>
<evidence type="ECO:0000256" key="1">
    <source>
        <dbReference type="ARBA" id="ARBA00023015"/>
    </source>
</evidence>
<dbReference type="InterPro" id="IPR018060">
    <property type="entry name" value="HTH_AraC"/>
</dbReference>
<dbReference type="InterPro" id="IPR020449">
    <property type="entry name" value="Tscrpt_reg_AraC-type_HTH"/>
</dbReference>
<dbReference type="PROSITE" id="PS00041">
    <property type="entry name" value="HTH_ARAC_FAMILY_1"/>
    <property type="match status" value="1"/>
</dbReference>
<dbReference type="PROSITE" id="PS01124">
    <property type="entry name" value="HTH_ARAC_FAMILY_2"/>
    <property type="match status" value="1"/>
</dbReference>
<dbReference type="EMBL" id="ACBZ01000192">
    <property type="protein sequence ID" value="EEG47495.1"/>
    <property type="molecule type" value="Genomic_DNA"/>
</dbReference>
<proteinExistence type="predicted"/>
<dbReference type="SUPFAM" id="SSF46689">
    <property type="entry name" value="Homeodomain-like"/>
    <property type="match status" value="2"/>
</dbReference>
<evidence type="ECO:0000259" key="4">
    <source>
        <dbReference type="PROSITE" id="PS01124"/>
    </source>
</evidence>
<dbReference type="GO" id="GO:0003700">
    <property type="term" value="F:DNA-binding transcription factor activity"/>
    <property type="evidence" value="ECO:0007669"/>
    <property type="project" value="InterPro"/>
</dbReference>